<dbReference type="OrthoDB" id="9768183at2"/>
<keyword evidence="3" id="KW-0813">Transport</keyword>
<dbReference type="NCBIfam" id="NF011586">
    <property type="entry name" value="PRK15010.1"/>
    <property type="match status" value="1"/>
</dbReference>
<dbReference type="GO" id="GO:0006865">
    <property type="term" value="P:amino acid transport"/>
    <property type="evidence" value="ECO:0007669"/>
    <property type="project" value="UniProtKB-KW"/>
</dbReference>
<name>A0A2A2MDZ1_9GAMM</name>
<organism evidence="11 12">
    <name type="scientific">Hafnia paralvei</name>
    <dbReference type="NCBI Taxonomy" id="546367"/>
    <lineage>
        <taxon>Bacteria</taxon>
        <taxon>Pseudomonadati</taxon>
        <taxon>Pseudomonadota</taxon>
        <taxon>Gammaproteobacteria</taxon>
        <taxon>Enterobacterales</taxon>
        <taxon>Hafniaceae</taxon>
        <taxon>Hafnia</taxon>
    </lineage>
</organism>
<keyword evidence="7" id="KW-1015">Disulfide bond</keyword>
<comment type="similarity">
    <text evidence="2 8">Belongs to the bacterial solute-binding protein 3 family.</text>
</comment>
<evidence type="ECO:0000256" key="4">
    <source>
        <dbReference type="ARBA" id="ARBA00022729"/>
    </source>
</evidence>
<dbReference type="EMBL" id="NQMS01000002">
    <property type="protein sequence ID" value="PAV97116.1"/>
    <property type="molecule type" value="Genomic_DNA"/>
</dbReference>
<dbReference type="NCBIfam" id="TIGR01096">
    <property type="entry name" value="3A0103s03R"/>
    <property type="match status" value="1"/>
</dbReference>
<dbReference type="AlphaFoldDB" id="A0A2A2MDZ1"/>
<feature type="signal peptide" evidence="9">
    <location>
        <begin position="1"/>
        <end position="27"/>
    </location>
</feature>
<dbReference type="Gene3D" id="3.40.190.10">
    <property type="entry name" value="Periplasmic binding protein-like II"/>
    <property type="match status" value="2"/>
</dbReference>
<keyword evidence="12" id="KW-1185">Reference proteome</keyword>
<dbReference type="Proteomes" id="UP000218796">
    <property type="component" value="Unassembled WGS sequence"/>
</dbReference>
<gene>
    <name evidence="11" type="ORF">CJD50_05465</name>
</gene>
<evidence type="ECO:0000256" key="3">
    <source>
        <dbReference type="ARBA" id="ARBA00022448"/>
    </source>
</evidence>
<dbReference type="CDD" id="cd13703">
    <property type="entry name" value="PBP2_HisJ_LAO"/>
    <property type="match status" value="1"/>
</dbReference>
<keyword evidence="6" id="KW-0029">Amino-acid transport</keyword>
<dbReference type="InterPro" id="IPR001638">
    <property type="entry name" value="Solute-binding_3/MltF_N"/>
</dbReference>
<evidence type="ECO:0000256" key="1">
    <source>
        <dbReference type="ARBA" id="ARBA00004418"/>
    </source>
</evidence>
<accession>A0A2A2MDZ1</accession>
<dbReference type="SMART" id="SM00062">
    <property type="entry name" value="PBPb"/>
    <property type="match status" value="1"/>
</dbReference>
<keyword evidence="5" id="KW-0574">Periplasm</keyword>
<dbReference type="PROSITE" id="PS01039">
    <property type="entry name" value="SBP_BACTERIAL_3"/>
    <property type="match status" value="1"/>
</dbReference>
<proteinExistence type="inferred from homology"/>
<evidence type="ECO:0000256" key="7">
    <source>
        <dbReference type="ARBA" id="ARBA00023157"/>
    </source>
</evidence>
<dbReference type="InterPro" id="IPR018313">
    <property type="entry name" value="SBP_3_CS"/>
</dbReference>
<comment type="subcellular location">
    <subcellularLocation>
        <location evidence="1">Periplasm</location>
    </subcellularLocation>
</comment>
<evidence type="ECO:0000256" key="6">
    <source>
        <dbReference type="ARBA" id="ARBA00022970"/>
    </source>
</evidence>
<keyword evidence="4 9" id="KW-0732">Signal</keyword>
<comment type="caution">
    <text evidence="11">The sequence shown here is derived from an EMBL/GenBank/DDBJ whole genome shotgun (WGS) entry which is preliminary data.</text>
</comment>
<evidence type="ECO:0000256" key="9">
    <source>
        <dbReference type="SAM" id="SignalP"/>
    </source>
</evidence>
<dbReference type="PANTHER" id="PTHR35936:SF13">
    <property type="entry name" value="HISTIDINE-BINDING PERIPLASMIC PROTEIN"/>
    <property type="match status" value="1"/>
</dbReference>
<evidence type="ECO:0000313" key="12">
    <source>
        <dbReference type="Proteomes" id="UP000218796"/>
    </source>
</evidence>
<dbReference type="InterPro" id="IPR005768">
    <property type="entry name" value="Lys_Arg_Orn-bd"/>
</dbReference>
<dbReference type="NCBIfam" id="NF011965">
    <property type="entry name" value="PRK15437.1"/>
    <property type="match status" value="1"/>
</dbReference>
<evidence type="ECO:0000256" key="8">
    <source>
        <dbReference type="RuleBase" id="RU003744"/>
    </source>
</evidence>
<dbReference type="PANTHER" id="PTHR35936">
    <property type="entry name" value="MEMBRANE-BOUND LYTIC MUREIN TRANSGLYCOSYLASE F"/>
    <property type="match status" value="1"/>
</dbReference>
<feature type="domain" description="Solute-binding protein family 3/N-terminal" evidence="10">
    <location>
        <begin position="32"/>
        <end position="261"/>
    </location>
</feature>
<evidence type="ECO:0000256" key="2">
    <source>
        <dbReference type="ARBA" id="ARBA00010333"/>
    </source>
</evidence>
<protein>
    <submittedName>
        <fullName evidence="11">Histidine ABC transporter substrate-binding protein HisJ</fullName>
    </submittedName>
</protein>
<evidence type="ECO:0000259" key="10">
    <source>
        <dbReference type="SMART" id="SM00062"/>
    </source>
</evidence>
<evidence type="ECO:0000256" key="5">
    <source>
        <dbReference type="ARBA" id="ARBA00022764"/>
    </source>
</evidence>
<sequence>MRVKYEEAGVLAVSLVLAMVGSSSVFAAVPDHLRVGTDPTYAPFSSKNPQGQLVGFDIDLAKELCKRINTQCTFVESDFDALIPSLKAKKIDTIISSLSITEKRQKEIAFTEKLYAADSRLVAAKGSPIQPTLESLKGKHVGVLQGSTQETYANQHWRPQGVDVVPYQNQDLIYADLAAGRIDAAFQDEVAASEGFLKQPVGKDYAFAGPSVKDNAIFGVGTGMGLRKDDADLKVALDKAFDSMRKDGTYDKFAKKYFDFNVYGG</sequence>
<feature type="chain" id="PRO_5012945998" evidence="9">
    <location>
        <begin position="28"/>
        <end position="265"/>
    </location>
</feature>
<reference evidence="11 12" key="1">
    <citation type="submission" date="2017-08" db="EMBL/GenBank/DDBJ databases">
        <title>Draft Genome Sequence of Hafnia alvei CITHA-6 Isolated from Raw Bovine Milk.</title>
        <authorList>
            <person name="Culligan E.P."/>
            <person name="Mcsweeney A."/>
            <person name="O'Doherty C."/>
            <person name="Gleeson E."/>
            <person name="O'Riordan D."/>
            <person name="Sleator R.D."/>
        </authorList>
    </citation>
    <scope>NUCLEOTIDE SEQUENCE [LARGE SCALE GENOMIC DNA]</scope>
    <source>
        <strain evidence="11 12">CITHA-6</strain>
    </source>
</reference>
<dbReference type="Pfam" id="PF00497">
    <property type="entry name" value="SBP_bac_3"/>
    <property type="match status" value="1"/>
</dbReference>
<dbReference type="GO" id="GO:0030288">
    <property type="term" value="C:outer membrane-bounded periplasmic space"/>
    <property type="evidence" value="ECO:0007669"/>
    <property type="project" value="InterPro"/>
</dbReference>
<dbReference type="FunFam" id="3.40.190.10:FF:000020">
    <property type="entry name" value="Histidine ABC transporter substrate-binding periplasmic protein"/>
    <property type="match status" value="1"/>
</dbReference>
<evidence type="ECO:0000313" key="11">
    <source>
        <dbReference type="EMBL" id="PAV97116.1"/>
    </source>
</evidence>
<dbReference type="SUPFAM" id="SSF53850">
    <property type="entry name" value="Periplasmic binding protein-like II"/>
    <property type="match status" value="1"/>
</dbReference>